<keyword evidence="2" id="KW-1185">Reference proteome</keyword>
<reference evidence="1" key="1">
    <citation type="submission" date="2024-03" db="EMBL/GenBank/DDBJ databases">
        <title>WGS assembly of Saponaria officinalis var. Norfolk2.</title>
        <authorList>
            <person name="Jenkins J."/>
            <person name="Shu S."/>
            <person name="Grimwood J."/>
            <person name="Barry K."/>
            <person name="Goodstein D."/>
            <person name="Schmutz J."/>
            <person name="Leebens-Mack J."/>
            <person name="Osbourn A."/>
        </authorList>
    </citation>
    <scope>NUCLEOTIDE SEQUENCE [LARGE SCALE GENOMIC DNA]</scope>
    <source>
        <strain evidence="1">JIC</strain>
    </source>
</reference>
<dbReference type="EMBL" id="JBDFQZ010000002">
    <property type="protein sequence ID" value="KAK9750564.1"/>
    <property type="molecule type" value="Genomic_DNA"/>
</dbReference>
<organism evidence="1 2">
    <name type="scientific">Saponaria officinalis</name>
    <name type="common">Common soapwort</name>
    <name type="synonym">Lychnis saponaria</name>
    <dbReference type="NCBI Taxonomy" id="3572"/>
    <lineage>
        <taxon>Eukaryota</taxon>
        <taxon>Viridiplantae</taxon>
        <taxon>Streptophyta</taxon>
        <taxon>Embryophyta</taxon>
        <taxon>Tracheophyta</taxon>
        <taxon>Spermatophyta</taxon>
        <taxon>Magnoliopsida</taxon>
        <taxon>eudicotyledons</taxon>
        <taxon>Gunneridae</taxon>
        <taxon>Pentapetalae</taxon>
        <taxon>Caryophyllales</taxon>
        <taxon>Caryophyllaceae</taxon>
        <taxon>Caryophylleae</taxon>
        <taxon>Saponaria</taxon>
    </lineage>
</organism>
<evidence type="ECO:0000313" key="2">
    <source>
        <dbReference type="Proteomes" id="UP001443914"/>
    </source>
</evidence>
<comment type="caution">
    <text evidence="1">The sequence shown here is derived from an EMBL/GenBank/DDBJ whole genome shotgun (WGS) entry which is preliminary data.</text>
</comment>
<sequence length="115" mass="12664">MEPKSLLLDLSRTQDTKLIEVTLTSTLHNSPFIKFPINGRNSLQISTHTTNSSSLSSNSLINSFKSLNFGHKKSRFSNWVFSCTSLPILPNEDDDTSSNPLAALLEIDGDVIGRV</sequence>
<gene>
    <name evidence="1" type="ORF">RND81_02G206000</name>
</gene>
<name>A0AAW1MYG9_SAPOF</name>
<accession>A0AAW1MYG9</accession>
<protein>
    <submittedName>
        <fullName evidence="1">Uncharacterized protein</fullName>
    </submittedName>
</protein>
<evidence type="ECO:0000313" key="1">
    <source>
        <dbReference type="EMBL" id="KAK9750564.1"/>
    </source>
</evidence>
<dbReference type="Proteomes" id="UP001443914">
    <property type="component" value="Unassembled WGS sequence"/>
</dbReference>
<proteinExistence type="predicted"/>
<dbReference type="AlphaFoldDB" id="A0AAW1MYG9"/>